<dbReference type="SUPFAM" id="SSF58104">
    <property type="entry name" value="Methyl-accepting chemotaxis protein (MCP) signaling domain"/>
    <property type="match status" value="1"/>
</dbReference>
<proteinExistence type="predicted"/>
<sequence length="657" mass="72198">MQKYLSKNLSKISLLPTLILLILMTLSLVNSARDYNKSMHTHDNARVVALTSALLHEMQKERGMTAGFLGSKGQQFGAEIKKQRALVDTKNADLQSFASTHDFPPATVEEIAAFNKHLSSLSAVRSRVDSLSMPLGEALSYYTKGNYYLLHFNSVLAHDAGDIEALRDLTTLYNLAYTKEQSGIERAVLSNVFAKGEMSDALYGRFSELLIKQRTYFSEAQDLAAYDFASELEAFEKSPENSKVESFRDYVLSNLGSAMEQSASEWFKAATERINLLKNVEDTLLEKITVNAESEIRTSIVTMAITVVLFLMLLLFAYVLYRVLQKSQEQARLIKKVMSKVEDQHDISNTISIVSNDDLGRVAELLNKTFDRLRNDFASFQHYSTTIADESKSTATITLQSQTNLSQQQENIERSVSLIDAVSTGIKQASDELKTSARYALESKTSAENGEAAVDETVKGIKQTARDISEANNEVDNLNQSVSDIVGMVDVIHSVADQTNLLALNAAIEAARAGEQGRGFAVVADEVRTLAKRTQDSTEEISKIINQLKDSAVKASGLIKTGNDQVSNSVALAENVHQVLRDIVANMVELDNVNQVVNASADQQLDSIINIAEISTQIGQHAGENSQGAEAISVSATELSSIADSMLKDIQRYKVKS</sequence>
<keyword evidence="4" id="KW-1133">Transmembrane helix</keyword>
<evidence type="ECO:0000256" key="4">
    <source>
        <dbReference type="SAM" id="Phobius"/>
    </source>
</evidence>
<feature type="transmembrane region" description="Helical" evidence="4">
    <location>
        <begin position="300"/>
        <end position="321"/>
    </location>
</feature>
<name>A0ABT2YRT8_9GAMM</name>
<reference evidence="7 8" key="1">
    <citation type="submission" date="2022-10" db="EMBL/GenBank/DDBJ databases">
        <title>Marinomonas transparenta sp. nov. and Marinomonas sargassi sp. nov., isolated from marine alga (Sargassum natans (L.) Gaillon).</title>
        <authorList>
            <person name="Wang Y."/>
        </authorList>
    </citation>
    <scope>NUCLEOTIDE SEQUENCE [LARGE SCALE GENOMIC DNA]</scope>
    <source>
        <strain evidence="7 8">C2222</strain>
    </source>
</reference>
<protein>
    <submittedName>
        <fullName evidence="7">Methyl-accepting chemotaxis protein</fullName>
    </submittedName>
</protein>
<dbReference type="EMBL" id="JAOVZB010000002">
    <property type="protein sequence ID" value="MCV2402470.1"/>
    <property type="molecule type" value="Genomic_DNA"/>
</dbReference>
<gene>
    <name evidence="7" type="ORF">OFY17_06145</name>
</gene>
<dbReference type="Pfam" id="PF00015">
    <property type="entry name" value="MCPsignal"/>
    <property type="match status" value="1"/>
</dbReference>
<keyword evidence="2 3" id="KW-0807">Transducer</keyword>
<evidence type="ECO:0000256" key="2">
    <source>
        <dbReference type="ARBA" id="ARBA00023224"/>
    </source>
</evidence>
<evidence type="ECO:0000256" key="3">
    <source>
        <dbReference type="PROSITE-ProRule" id="PRU00284"/>
    </source>
</evidence>
<dbReference type="CDD" id="cd11386">
    <property type="entry name" value="MCP_signal"/>
    <property type="match status" value="1"/>
</dbReference>
<evidence type="ECO:0000259" key="5">
    <source>
        <dbReference type="PROSITE" id="PS50111"/>
    </source>
</evidence>
<accession>A0ABT2YRT8</accession>
<organism evidence="7 8">
    <name type="scientific">Marinomonas sargassi</name>
    <dbReference type="NCBI Taxonomy" id="2984494"/>
    <lineage>
        <taxon>Bacteria</taxon>
        <taxon>Pseudomonadati</taxon>
        <taxon>Pseudomonadota</taxon>
        <taxon>Gammaproteobacteria</taxon>
        <taxon>Oceanospirillales</taxon>
        <taxon>Oceanospirillaceae</taxon>
        <taxon>Marinomonas</taxon>
    </lineage>
</organism>
<evidence type="ECO:0000313" key="7">
    <source>
        <dbReference type="EMBL" id="MCV2402470.1"/>
    </source>
</evidence>
<dbReference type="SMART" id="SM00283">
    <property type="entry name" value="MA"/>
    <property type="match status" value="1"/>
</dbReference>
<dbReference type="PROSITE" id="PS50906">
    <property type="entry name" value="NIT"/>
    <property type="match status" value="1"/>
</dbReference>
<dbReference type="RefSeq" id="WP_263529850.1">
    <property type="nucleotide sequence ID" value="NZ_JAOVZB010000002.1"/>
</dbReference>
<dbReference type="InterPro" id="IPR013587">
    <property type="entry name" value="Nitrate/nitrite_sensing"/>
</dbReference>
<dbReference type="Proteomes" id="UP001209713">
    <property type="component" value="Unassembled WGS sequence"/>
</dbReference>
<dbReference type="InterPro" id="IPR004089">
    <property type="entry name" value="MCPsignal_dom"/>
</dbReference>
<dbReference type="Pfam" id="PF08376">
    <property type="entry name" value="NIT"/>
    <property type="match status" value="1"/>
</dbReference>
<evidence type="ECO:0000313" key="8">
    <source>
        <dbReference type="Proteomes" id="UP001209713"/>
    </source>
</evidence>
<evidence type="ECO:0000259" key="6">
    <source>
        <dbReference type="PROSITE" id="PS50906"/>
    </source>
</evidence>
<dbReference type="Gene3D" id="1.10.287.950">
    <property type="entry name" value="Methyl-accepting chemotaxis protein"/>
    <property type="match status" value="1"/>
</dbReference>
<keyword evidence="4" id="KW-0812">Transmembrane</keyword>
<dbReference type="PANTHER" id="PTHR32089:SF112">
    <property type="entry name" value="LYSOZYME-LIKE PROTEIN-RELATED"/>
    <property type="match status" value="1"/>
</dbReference>
<dbReference type="PANTHER" id="PTHR32089">
    <property type="entry name" value="METHYL-ACCEPTING CHEMOTAXIS PROTEIN MCPB"/>
    <property type="match status" value="1"/>
</dbReference>
<feature type="domain" description="NIT" evidence="6">
    <location>
        <begin position="49"/>
        <end position="295"/>
    </location>
</feature>
<comment type="caution">
    <text evidence="7">The sequence shown here is derived from an EMBL/GenBank/DDBJ whole genome shotgun (WGS) entry which is preliminary data.</text>
</comment>
<evidence type="ECO:0000256" key="1">
    <source>
        <dbReference type="ARBA" id="ARBA00004370"/>
    </source>
</evidence>
<comment type="subcellular location">
    <subcellularLocation>
        <location evidence="1">Membrane</location>
    </subcellularLocation>
</comment>
<dbReference type="PROSITE" id="PS50111">
    <property type="entry name" value="CHEMOTAXIS_TRANSDUC_2"/>
    <property type="match status" value="1"/>
</dbReference>
<keyword evidence="8" id="KW-1185">Reference proteome</keyword>
<keyword evidence="4" id="KW-0472">Membrane</keyword>
<feature type="domain" description="Methyl-accepting transducer" evidence="5">
    <location>
        <begin position="383"/>
        <end position="619"/>
    </location>
</feature>
<dbReference type="InterPro" id="IPR010910">
    <property type="entry name" value="Nitrate/nitrite_sensing_bac"/>
</dbReference>